<evidence type="ECO:0000259" key="1">
    <source>
        <dbReference type="Pfam" id="PF03372"/>
    </source>
</evidence>
<dbReference type="SUPFAM" id="SSF56219">
    <property type="entry name" value="DNase I-like"/>
    <property type="match status" value="1"/>
</dbReference>
<dbReference type="Gene3D" id="3.60.10.10">
    <property type="entry name" value="Endonuclease/exonuclease/phosphatase"/>
    <property type="match status" value="1"/>
</dbReference>
<proteinExistence type="predicted"/>
<dbReference type="InterPro" id="IPR005135">
    <property type="entry name" value="Endo/exonuclease/phosphatase"/>
</dbReference>
<dbReference type="GO" id="GO:0003676">
    <property type="term" value="F:nucleic acid binding"/>
    <property type="evidence" value="ECO:0007669"/>
    <property type="project" value="InterPro"/>
</dbReference>
<dbReference type="OrthoDB" id="3051112at2759"/>
<dbReference type="InterPro" id="IPR036691">
    <property type="entry name" value="Endo/exonu/phosph_ase_sf"/>
</dbReference>
<evidence type="ECO:0000313" key="2">
    <source>
        <dbReference type="EMBL" id="PPQ76461.1"/>
    </source>
</evidence>
<dbReference type="InParanoid" id="A0A409WD98"/>
<gene>
    <name evidence="2" type="ORF">CVT26_012897</name>
</gene>
<protein>
    <recommendedName>
        <fullName evidence="1">Endonuclease/exonuclease/phosphatase domain-containing protein</fullName>
    </recommendedName>
</protein>
<feature type="domain" description="Endonuclease/exonuclease/phosphatase" evidence="1">
    <location>
        <begin position="10"/>
        <end position="238"/>
    </location>
</feature>
<dbReference type="GO" id="GO:0003824">
    <property type="term" value="F:catalytic activity"/>
    <property type="evidence" value="ECO:0007669"/>
    <property type="project" value="InterPro"/>
</dbReference>
<dbReference type="STRING" id="231916.A0A409WD98"/>
<name>A0A409WD98_9AGAR</name>
<sequence length="850" mass="94597">MLKITNPNFVRVIKTTSICFFQETYLAPGEEQALILPPGFHVVAKSRPWRSGVRLPGGGVAAIIANDVDYKVCEAISGPDLLVLDLGSLYIINAYLLPSRSDWTKWSVVDPELKLAEALAFCRAEDSAKPVLLMGDLNARTASRQAHHSPLVRSSPDLTCDTRGNWVLQLCDDNDLQILNGSVFDLQGPQLGCGDGAGWTSFQPLGRSVIDYAIASQDMLEMVDYVNVEHTLRYRSDHAPVFAVLRYVKDCEAPDNDVPVESLPIADIINSIDPTCDMLEDALLATLNSALHDDDATRELYGPCYFTQNPTSFYVATAAATGFPNATVCVYWRENSHCVKRTRGSAERAAIIGVIVGLLQTSPNAPVVIYLSSEYVIRALVYLAGRYSLHGWRCQNADILQVACTILQRRAASTVFRLVKSKAEISNLAWLAATRLAKDAITNPSLLLASDPVMDDVPLWSYPAGATPLSLSDSGSLSSKVTANIEKQRPMNLPLPAETAMQDGRVLPPTDVDPASESHRGRWWDRKLMWMNLQKLVTLSKSSMKLFWKFLRRRTDPKPRSIPVSLEQLRTTFQTRMNPPPVLPEQFDANKFHADEEFLKELPTSTEDVTPERFFSRPFTVEEVELVKLKLQTHLHSATGLDGVKYADILSIPSQNLVDLFNLCVSTMDAPRVWLSTMLVGILKPGRPAKDPDSYRIIALESCLLKMLTLLIAQRFRGWLEARNILPEAQNGFRPGFRGINCAYVLRCSIDRTMARGKTLVAVFVDLVNAFPSTNLPTLWKKLADAGATGPLMDWMRMLYDRMQYTVTTPGEDRKFSDVFKSWWGILAGDSHSPDFFAFFASDCTPPQTH</sequence>
<organism evidence="2 3">
    <name type="scientific">Gymnopilus dilepis</name>
    <dbReference type="NCBI Taxonomy" id="231916"/>
    <lineage>
        <taxon>Eukaryota</taxon>
        <taxon>Fungi</taxon>
        <taxon>Dikarya</taxon>
        <taxon>Basidiomycota</taxon>
        <taxon>Agaricomycotina</taxon>
        <taxon>Agaricomycetes</taxon>
        <taxon>Agaricomycetidae</taxon>
        <taxon>Agaricales</taxon>
        <taxon>Agaricineae</taxon>
        <taxon>Hymenogastraceae</taxon>
        <taxon>Gymnopilus</taxon>
    </lineage>
</organism>
<reference evidence="2 3" key="1">
    <citation type="journal article" date="2018" name="Evol. Lett.">
        <title>Horizontal gene cluster transfer increased hallucinogenic mushroom diversity.</title>
        <authorList>
            <person name="Reynolds H.T."/>
            <person name="Vijayakumar V."/>
            <person name="Gluck-Thaler E."/>
            <person name="Korotkin H.B."/>
            <person name="Matheny P.B."/>
            <person name="Slot J.C."/>
        </authorList>
    </citation>
    <scope>NUCLEOTIDE SEQUENCE [LARGE SCALE GENOMIC DNA]</scope>
    <source>
        <strain evidence="2 3">SRW20</strain>
    </source>
</reference>
<dbReference type="AlphaFoldDB" id="A0A409WD98"/>
<dbReference type="InterPro" id="IPR012337">
    <property type="entry name" value="RNaseH-like_sf"/>
</dbReference>
<keyword evidence="3" id="KW-1185">Reference proteome</keyword>
<accession>A0A409WD98</accession>
<dbReference type="Gene3D" id="3.30.420.10">
    <property type="entry name" value="Ribonuclease H-like superfamily/Ribonuclease H"/>
    <property type="match status" value="1"/>
</dbReference>
<dbReference type="SUPFAM" id="SSF53098">
    <property type="entry name" value="Ribonuclease H-like"/>
    <property type="match status" value="1"/>
</dbReference>
<dbReference type="InterPro" id="IPR036397">
    <property type="entry name" value="RNaseH_sf"/>
</dbReference>
<comment type="caution">
    <text evidence="2">The sequence shown here is derived from an EMBL/GenBank/DDBJ whole genome shotgun (WGS) entry which is preliminary data.</text>
</comment>
<evidence type="ECO:0000313" key="3">
    <source>
        <dbReference type="Proteomes" id="UP000284706"/>
    </source>
</evidence>
<dbReference type="PANTHER" id="PTHR19446">
    <property type="entry name" value="REVERSE TRANSCRIPTASES"/>
    <property type="match status" value="1"/>
</dbReference>
<dbReference type="Pfam" id="PF03372">
    <property type="entry name" value="Exo_endo_phos"/>
    <property type="match status" value="1"/>
</dbReference>
<dbReference type="EMBL" id="NHYE01005157">
    <property type="protein sequence ID" value="PPQ76461.1"/>
    <property type="molecule type" value="Genomic_DNA"/>
</dbReference>
<dbReference type="Proteomes" id="UP000284706">
    <property type="component" value="Unassembled WGS sequence"/>
</dbReference>